<dbReference type="Proteomes" id="UP000275256">
    <property type="component" value="Unassembled WGS sequence"/>
</dbReference>
<evidence type="ECO:0000256" key="1">
    <source>
        <dbReference type="SAM" id="Phobius"/>
    </source>
</evidence>
<keyword evidence="1" id="KW-1133">Transmembrane helix</keyword>
<dbReference type="RefSeq" id="WP_121900317.1">
    <property type="nucleotide sequence ID" value="NZ_REFW01000001.1"/>
</dbReference>
<reference evidence="2 3" key="1">
    <citation type="submission" date="2018-10" db="EMBL/GenBank/DDBJ databases">
        <title>Tessaracoccus antarcticuss sp. nov., isolated from sediment.</title>
        <authorList>
            <person name="Zhou L.Y."/>
            <person name="Du Z.J."/>
        </authorList>
    </citation>
    <scope>NUCLEOTIDE SEQUENCE [LARGE SCALE GENOMIC DNA]</scope>
    <source>
        <strain evidence="2 3">JDX10</strain>
    </source>
</reference>
<accession>A0A3M0G9Z3</accession>
<protein>
    <submittedName>
        <fullName evidence="2">Uncharacterized protein</fullName>
    </submittedName>
</protein>
<feature type="transmembrane region" description="Helical" evidence="1">
    <location>
        <begin position="48"/>
        <end position="68"/>
    </location>
</feature>
<proteinExistence type="predicted"/>
<dbReference type="EMBL" id="REFW01000001">
    <property type="protein sequence ID" value="RMB61770.1"/>
    <property type="molecule type" value="Genomic_DNA"/>
</dbReference>
<feature type="transmembrane region" description="Helical" evidence="1">
    <location>
        <begin position="109"/>
        <end position="132"/>
    </location>
</feature>
<keyword evidence="1" id="KW-0472">Membrane</keyword>
<evidence type="ECO:0000313" key="2">
    <source>
        <dbReference type="EMBL" id="RMB61770.1"/>
    </source>
</evidence>
<name>A0A3M0G9Z3_9ACTN</name>
<gene>
    <name evidence="2" type="ORF">EAX62_03880</name>
</gene>
<dbReference type="AlphaFoldDB" id="A0A3M0G9Z3"/>
<keyword evidence="1" id="KW-0812">Transmembrane</keyword>
<feature type="transmembrane region" description="Helical" evidence="1">
    <location>
        <begin position="80"/>
        <end position="103"/>
    </location>
</feature>
<sequence length="141" mass="14600">MKVPLGKAFGLITAALTVLGVLKSLLSIGTGDEWSLQKLAFYIGNAAIFVYVSVVAGALLAGLVTVVIGEEKLQKTDAALWVWGLTAFALAILLVLAGAGYGYDDLDAFGTAFMSFLGLAAVGGGVAAWRFFSKPDAQPVE</sequence>
<comment type="caution">
    <text evidence="2">The sequence shown here is derived from an EMBL/GenBank/DDBJ whole genome shotgun (WGS) entry which is preliminary data.</text>
</comment>
<organism evidence="2 3">
    <name type="scientific">Tessaracoccus antarcticus</name>
    <dbReference type="NCBI Taxonomy" id="2479848"/>
    <lineage>
        <taxon>Bacteria</taxon>
        <taxon>Bacillati</taxon>
        <taxon>Actinomycetota</taxon>
        <taxon>Actinomycetes</taxon>
        <taxon>Propionibacteriales</taxon>
        <taxon>Propionibacteriaceae</taxon>
        <taxon>Tessaracoccus</taxon>
    </lineage>
</organism>
<keyword evidence="3" id="KW-1185">Reference proteome</keyword>
<evidence type="ECO:0000313" key="3">
    <source>
        <dbReference type="Proteomes" id="UP000275256"/>
    </source>
</evidence>